<dbReference type="CDD" id="cd11304">
    <property type="entry name" value="Cadherin_repeat"/>
    <property type="match status" value="3"/>
</dbReference>
<dbReference type="Proteomes" id="UP001176940">
    <property type="component" value="Unassembled WGS sequence"/>
</dbReference>
<evidence type="ECO:0000256" key="2">
    <source>
        <dbReference type="ARBA" id="ARBA00022737"/>
    </source>
</evidence>
<evidence type="ECO:0000313" key="8">
    <source>
        <dbReference type="Proteomes" id="UP001176940"/>
    </source>
</evidence>
<feature type="domain" description="Cadherin" evidence="6">
    <location>
        <begin position="324"/>
        <end position="407"/>
    </location>
</feature>
<dbReference type="Gene3D" id="2.60.40.60">
    <property type="entry name" value="Cadherins"/>
    <property type="match status" value="3"/>
</dbReference>
<proteinExistence type="predicted"/>
<comment type="subcellular location">
    <subcellularLocation>
        <location evidence="1">Membrane</location>
    </subcellularLocation>
</comment>
<evidence type="ECO:0000256" key="1">
    <source>
        <dbReference type="ARBA" id="ARBA00004370"/>
    </source>
</evidence>
<feature type="domain" description="Cadherin" evidence="6">
    <location>
        <begin position="518"/>
        <end position="639"/>
    </location>
</feature>
<evidence type="ECO:0000256" key="5">
    <source>
        <dbReference type="PROSITE-ProRule" id="PRU00043"/>
    </source>
</evidence>
<keyword evidence="8" id="KW-1185">Reference proteome</keyword>
<dbReference type="InterPro" id="IPR015919">
    <property type="entry name" value="Cadherin-like_sf"/>
</dbReference>
<evidence type="ECO:0000256" key="4">
    <source>
        <dbReference type="ARBA" id="ARBA00023136"/>
    </source>
</evidence>
<reference evidence="7" key="1">
    <citation type="submission" date="2023-07" db="EMBL/GenBank/DDBJ databases">
        <authorList>
            <person name="Stuckert A."/>
        </authorList>
    </citation>
    <scope>NUCLEOTIDE SEQUENCE</scope>
</reference>
<dbReference type="InterPro" id="IPR039808">
    <property type="entry name" value="Cadherin"/>
</dbReference>
<dbReference type="PANTHER" id="PTHR24027">
    <property type="entry name" value="CADHERIN-23"/>
    <property type="match status" value="1"/>
</dbReference>
<dbReference type="SMART" id="SM00112">
    <property type="entry name" value="CA"/>
    <property type="match status" value="3"/>
</dbReference>
<accession>A0ABN9L425</accession>
<evidence type="ECO:0000259" key="6">
    <source>
        <dbReference type="PROSITE" id="PS50268"/>
    </source>
</evidence>
<sequence>MPGSTPKMEHTNSPTHEDGISLDLVFSRLCSVDDFTNSPLPLSDHNLLSFSIKNCHPAQVTPTFHTYRNIQAINTQKLMKNLQSSLAPIFSISCPDSALKHYNETLQSALDEAAPPIHKTTQYRRQQPWHTLQTRFLQQCSRCTERLWRKSNLPEDFIHYKFMLKTYNSALHLSKQTYFNTLITSLSNNPKRLFDTFQSLLNPREQAPTTDLRADDLANYFKEKIDHIRQEIISQSLHSIHCPPSPTASSSLSDFEPVTEEEVIASLGEQPKRAVQKRVERDVGNADSFRPLRRSKRRWVLTTIVLEENDPGPFPKYAGDLFNDRAENISVKYLISGPGVDEPPEEHLFQINDHTGQVFVNRPIDREKTPLFVIRFDAAERATGKIVDKSLIFNVEVKDANDNAPVFDKNTYDVPVKETVNLDNPVFQVTAIDHDKEDTRNSKVSYYLVNQIPDLPNVKFSVDPVNGLIRGKGCLNYEAANIIRLIVGARDSGTEPLASTTTVILRLEDGNNNMPVIIGNKFEVSVPEGVVKNDIFRLKVEDKDTPKTPAWRAKYKILSGNENQNYNLTTDPETNEGILSIVSPLDFEGTPTKIVVISVENEEPFYTCKNGKLEIEKTVVRSSVNVSINVIDSNDAPIFSPTSKTIREKEGLKPGSVLGTFNATDPDKV</sequence>
<dbReference type="PROSITE" id="PS50268">
    <property type="entry name" value="CADHERIN_2"/>
    <property type="match status" value="3"/>
</dbReference>
<protein>
    <recommendedName>
        <fullName evidence="6">Cadherin domain-containing protein</fullName>
    </recommendedName>
</protein>
<keyword evidence="4" id="KW-0472">Membrane</keyword>
<keyword evidence="2" id="KW-0677">Repeat</keyword>
<dbReference type="PRINTS" id="PR00205">
    <property type="entry name" value="CADHERIN"/>
</dbReference>
<evidence type="ECO:0000313" key="7">
    <source>
        <dbReference type="EMBL" id="CAJ0929631.1"/>
    </source>
</evidence>
<comment type="caution">
    <text evidence="7">The sequence shown here is derived from an EMBL/GenBank/DDBJ whole genome shotgun (WGS) entry which is preliminary data.</text>
</comment>
<evidence type="ECO:0000256" key="3">
    <source>
        <dbReference type="ARBA" id="ARBA00022837"/>
    </source>
</evidence>
<keyword evidence="3 5" id="KW-0106">Calcium</keyword>
<name>A0ABN9L425_9NEOB</name>
<dbReference type="InterPro" id="IPR002126">
    <property type="entry name" value="Cadherin-like_dom"/>
</dbReference>
<feature type="domain" description="Cadherin" evidence="6">
    <location>
        <begin position="408"/>
        <end position="517"/>
    </location>
</feature>
<gene>
    <name evidence="7" type="ORF">RIMI_LOCUS3886688</name>
</gene>
<dbReference type="Pfam" id="PF00028">
    <property type="entry name" value="Cadherin"/>
    <property type="match status" value="3"/>
</dbReference>
<dbReference type="EMBL" id="CAUEEQ010006002">
    <property type="protein sequence ID" value="CAJ0929631.1"/>
    <property type="molecule type" value="Genomic_DNA"/>
</dbReference>
<dbReference type="PANTHER" id="PTHR24027:SF78">
    <property type="entry name" value="CADHERIN-LIKE PROTEIN 26"/>
    <property type="match status" value="1"/>
</dbReference>
<organism evidence="7 8">
    <name type="scientific">Ranitomeya imitator</name>
    <name type="common">mimic poison frog</name>
    <dbReference type="NCBI Taxonomy" id="111125"/>
    <lineage>
        <taxon>Eukaryota</taxon>
        <taxon>Metazoa</taxon>
        <taxon>Chordata</taxon>
        <taxon>Craniata</taxon>
        <taxon>Vertebrata</taxon>
        <taxon>Euteleostomi</taxon>
        <taxon>Amphibia</taxon>
        <taxon>Batrachia</taxon>
        <taxon>Anura</taxon>
        <taxon>Neobatrachia</taxon>
        <taxon>Hyloidea</taxon>
        <taxon>Dendrobatidae</taxon>
        <taxon>Dendrobatinae</taxon>
        <taxon>Ranitomeya</taxon>
    </lineage>
</organism>
<dbReference type="SUPFAM" id="SSF49313">
    <property type="entry name" value="Cadherin-like"/>
    <property type="match status" value="4"/>
</dbReference>